<evidence type="ECO:0008006" key="3">
    <source>
        <dbReference type="Google" id="ProtNLM"/>
    </source>
</evidence>
<dbReference type="PANTHER" id="PTHR30560:SF4">
    <property type="entry name" value="OS01G0894700 PROTEIN"/>
    <property type="match status" value="1"/>
</dbReference>
<comment type="caution">
    <text evidence="1">The sequence shown here is derived from an EMBL/GenBank/DDBJ whole genome shotgun (WGS) entry which is preliminary data.</text>
</comment>
<accession>A0A6A1W2L0</accession>
<dbReference type="GO" id="GO:0003755">
    <property type="term" value="F:peptidyl-prolyl cis-trans isomerase activity"/>
    <property type="evidence" value="ECO:0007669"/>
    <property type="project" value="TreeGrafter"/>
</dbReference>
<evidence type="ECO:0000313" key="2">
    <source>
        <dbReference type="Proteomes" id="UP000516437"/>
    </source>
</evidence>
<protein>
    <recommendedName>
        <fullName evidence="3">Trigger factor ribosome-binding bacterial domain-containing protein</fullName>
    </recommendedName>
</protein>
<dbReference type="EMBL" id="RXIC02000021">
    <property type="protein sequence ID" value="KAB1219462.1"/>
    <property type="molecule type" value="Genomic_DNA"/>
</dbReference>
<evidence type="ECO:0000313" key="1">
    <source>
        <dbReference type="EMBL" id="KAB1219462.1"/>
    </source>
</evidence>
<dbReference type="Proteomes" id="UP000516437">
    <property type="component" value="Chromosome 3"/>
</dbReference>
<gene>
    <name evidence="1" type="ORF">CJ030_MR3G012258</name>
</gene>
<name>A0A6A1W2L0_9ROSI</name>
<dbReference type="AlphaFoldDB" id="A0A6A1W2L0"/>
<dbReference type="OrthoDB" id="1918792at2759"/>
<dbReference type="GO" id="GO:0043335">
    <property type="term" value="P:protein unfolding"/>
    <property type="evidence" value="ECO:0007669"/>
    <property type="project" value="TreeGrafter"/>
</dbReference>
<dbReference type="GO" id="GO:0043022">
    <property type="term" value="F:ribosome binding"/>
    <property type="evidence" value="ECO:0007669"/>
    <property type="project" value="TreeGrafter"/>
</dbReference>
<proteinExistence type="predicted"/>
<dbReference type="GO" id="GO:0051083">
    <property type="term" value="P:'de novo' cotranslational protein folding"/>
    <property type="evidence" value="ECO:0007669"/>
    <property type="project" value="TreeGrafter"/>
</dbReference>
<reference evidence="1 2" key="1">
    <citation type="journal article" date="2019" name="Plant Biotechnol. J.">
        <title>The red bayberry genome and genetic basis of sex determination.</title>
        <authorList>
            <person name="Jia H.M."/>
            <person name="Jia H.J."/>
            <person name="Cai Q.L."/>
            <person name="Wang Y."/>
            <person name="Zhao H.B."/>
            <person name="Yang W.F."/>
            <person name="Wang G.Y."/>
            <person name="Li Y.H."/>
            <person name="Zhan D.L."/>
            <person name="Shen Y.T."/>
            <person name="Niu Q.F."/>
            <person name="Chang L."/>
            <person name="Qiu J."/>
            <person name="Zhao L."/>
            <person name="Xie H.B."/>
            <person name="Fu W.Y."/>
            <person name="Jin J."/>
            <person name="Li X.W."/>
            <person name="Jiao Y."/>
            <person name="Zhou C.C."/>
            <person name="Tu T."/>
            <person name="Chai C.Y."/>
            <person name="Gao J.L."/>
            <person name="Fan L.J."/>
            <person name="van de Weg E."/>
            <person name="Wang J.Y."/>
            <person name="Gao Z.S."/>
        </authorList>
    </citation>
    <scope>NUCLEOTIDE SEQUENCE [LARGE SCALE GENOMIC DNA]</scope>
    <source>
        <tissue evidence="1">Leaves</tissue>
    </source>
</reference>
<dbReference type="InterPro" id="IPR005215">
    <property type="entry name" value="Trig_fac"/>
</dbReference>
<keyword evidence="2" id="KW-1185">Reference proteome</keyword>
<dbReference type="PANTHER" id="PTHR30560">
    <property type="entry name" value="TRIGGER FACTOR CHAPERONE AND PEPTIDYL-PROLYL CIS/TRANS ISOMERASE"/>
    <property type="match status" value="1"/>
</dbReference>
<dbReference type="InterPro" id="IPR036611">
    <property type="entry name" value="Trigger_fac_ribosome-bd_sf"/>
</dbReference>
<sequence length="190" mass="21203">MASIATAVKTVPSELRQLRTPRQPSVTSCRINVLTCRNSTCINFCNSQQFLLGRLVFPSSPHRRDLRRLPKQIAASSSGLEASITDQKGNAVTLRDAKIVIESQDENKIQVPKSFLLQILGEERVTKFVIQEIVNSTMADYVKKENIKVKENKISTTETAEELKSLFTAGKEFGFNAIIELENLETETSS</sequence>
<dbReference type="GO" id="GO:0044183">
    <property type="term" value="F:protein folding chaperone"/>
    <property type="evidence" value="ECO:0007669"/>
    <property type="project" value="TreeGrafter"/>
</dbReference>
<dbReference type="Gene3D" id="3.30.70.1050">
    <property type="entry name" value="Trigger factor ribosome-binding domain"/>
    <property type="match status" value="1"/>
</dbReference>
<organism evidence="1 2">
    <name type="scientific">Morella rubra</name>
    <name type="common">Chinese bayberry</name>
    <dbReference type="NCBI Taxonomy" id="262757"/>
    <lineage>
        <taxon>Eukaryota</taxon>
        <taxon>Viridiplantae</taxon>
        <taxon>Streptophyta</taxon>
        <taxon>Embryophyta</taxon>
        <taxon>Tracheophyta</taxon>
        <taxon>Spermatophyta</taxon>
        <taxon>Magnoliopsida</taxon>
        <taxon>eudicotyledons</taxon>
        <taxon>Gunneridae</taxon>
        <taxon>Pentapetalae</taxon>
        <taxon>rosids</taxon>
        <taxon>fabids</taxon>
        <taxon>Fagales</taxon>
        <taxon>Myricaceae</taxon>
        <taxon>Morella</taxon>
    </lineage>
</organism>
<dbReference type="GO" id="GO:0015031">
    <property type="term" value="P:protein transport"/>
    <property type="evidence" value="ECO:0007669"/>
    <property type="project" value="InterPro"/>
</dbReference>